<gene>
    <name evidence="1" type="ORF">HMPREF9625_01500</name>
</gene>
<dbReference type="Gene3D" id="3.40.50.720">
    <property type="entry name" value="NAD(P)-binding Rossmann-like Domain"/>
    <property type="match status" value="1"/>
</dbReference>
<accession>G9WQ67</accession>
<proteinExistence type="predicted"/>
<dbReference type="SUPFAM" id="SSF51735">
    <property type="entry name" value="NAD(P)-binding Rossmann-fold domains"/>
    <property type="match status" value="1"/>
</dbReference>
<reference evidence="1" key="2">
    <citation type="submission" date="2013-03" db="EMBL/GenBank/DDBJ databases">
        <title>The Genome Sequence of Oribacterium sp. ACB1.</title>
        <authorList>
            <consortium name="The Broad Institute Genomics Platform"/>
            <consortium name="The Broad Institute Genome Sequencing Center for Infectious Disease"/>
            <person name="Earl A."/>
            <person name="Ward D."/>
            <person name="Feldgarden M."/>
            <person name="Gevers D."/>
            <person name="Sizova M."/>
            <person name="Hazen A."/>
            <person name="Epstein S."/>
            <person name="Walker B."/>
            <person name="Young S."/>
            <person name="Zeng Q."/>
            <person name="Gargeya S."/>
            <person name="Fitzgerald M."/>
            <person name="Haas B."/>
            <person name="Abouelleil A."/>
            <person name="Allen A.W."/>
            <person name="Alvarado L."/>
            <person name="Arachchi H.M."/>
            <person name="Berlin A.M."/>
            <person name="Chapman S.B."/>
            <person name="Gainer-Dewar J."/>
            <person name="Goldberg J."/>
            <person name="Griggs A."/>
            <person name="Gujja S."/>
            <person name="Hansen M."/>
            <person name="Howarth C."/>
            <person name="Imamovic A."/>
            <person name="Ireland A."/>
            <person name="Larimer J."/>
            <person name="McCowan C."/>
            <person name="Murphy C."/>
            <person name="Pearson M."/>
            <person name="Poon T.W."/>
            <person name="Priest M."/>
            <person name="Roberts A."/>
            <person name="Saif S."/>
            <person name="Shea T."/>
            <person name="Sisk P."/>
            <person name="Sykes S."/>
            <person name="Wortman J."/>
            <person name="Nusbaum C."/>
            <person name="Birren B."/>
        </authorList>
    </citation>
    <scope>NUCLEOTIDE SEQUENCE [LARGE SCALE GENOMIC DNA]</scope>
    <source>
        <strain evidence="1">ACB1</strain>
    </source>
</reference>
<name>G9WQ67_9FIRM</name>
<dbReference type="Proteomes" id="UP000018461">
    <property type="component" value="Unassembled WGS sequence"/>
</dbReference>
<dbReference type="STRING" id="796943.HMPREF9625_01500"/>
<dbReference type="RefSeq" id="WP_009535346.1">
    <property type="nucleotide sequence ID" value="NZ_KE148312.1"/>
</dbReference>
<evidence type="ECO:0000313" key="1">
    <source>
        <dbReference type="EMBL" id="EHL09527.1"/>
    </source>
</evidence>
<dbReference type="AlphaFoldDB" id="G9WQ67"/>
<comment type="caution">
    <text evidence="1">The sequence shown here is derived from an EMBL/GenBank/DDBJ whole genome shotgun (WGS) entry which is preliminary data.</text>
</comment>
<dbReference type="HOGENOM" id="CLU_091335_0_0_9"/>
<keyword evidence="2" id="KW-1185">Reference proteome</keyword>
<protein>
    <recommendedName>
        <fullName evidence="3">RmlD-like substrate binding domain-containing protein</fullName>
    </recommendedName>
</protein>
<evidence type="ECO:0008006" key="3">
    <source>
        <dbReference type="Google" id="ProtNLM"/>
    </source>
</evidence>
<organism evidence="1 2">
    <name type="scientific">Oribacterium parvum ACB1</name>
    <dbReference type="NCBI Taxonomy" id="796943"/>
    <lineage>
        <taxon>Bacteria</taxon>
        <taxon>Bacillati</taxon>
        <taxon>Bacillota</taxon>
        <taxon>Clostridia</taxon>
        <taxon>Lachnospirales</taxon>
        <taxon>Lachnospiraceae</taxon>
        <taxon>Oribacterium</taxon>
    </lineage>
</organism>
<reference evidence="1" key="1">
    <citation type="submission" date="2011-08" db="EMBL/GenBank/DDBJ databases">
        <authorList>
            <consortium name="The Broad Institute Genome Sequencing Platform"/>
            <person name="Earl A."/>
            <person name="Ward D."/>
            <person name="Feldgarden M."/>
            <person name="Gevers D."/>
            <person name="Sizova M."/>
            <person name="Hazen A."/>
            <person name="Epstein S."/>
            <person name="Young S.K."/>
            <person name="Zeng Q."/>
            <person name="Gargeya S."/>
            <person name="Fitzgerald M."/>
            <person name="Haas B."/>
            <person name="Abouelleil A."/>
            <person name="Alvarado L."/>
            <person name="Arachchi H.M."/>
            <person name="Berlin A."/>
            <person name="Brown A."/>
            <person name="Chapman S.B."/>
            <person name="Chen Z."/>
            <person name="Dunbar C."/>
            <person name="Freedman E."/>
            <person name="Gearin G."/>
            <person name="Gellesch M."/>
            <person name="Goldberg J."/>
            <person name="Griggs A."/>
            <person name="Gujja S."/>
            <person name="Heiman D."/>
            <person name="Howarth C."/>
            <person name="Larson L."/>
            <person name="Lui A."/>
            <person name="MacDonald P.J.P."/>
            <person name="Montmayeur A."/>
            <person name="Murphy C."/>
            <person name="Neiman D."/>
            <person name="Pearson M."/>
            <person name="Priest M."/>
            <person name="Roberts A."/>
            <person name="Saif S."/>
            <person name="Shea T."/>
            <person name="Shenoy N."/>
            <person name="Sisk P."/>
            <person name="Stolte C."/>
            <person name="Sykes S."/>
            <person name="Wortman J."/>
            <person name="Nusbaum C."/>
            <person name="Birren B."/>
        </authorList>
    </citation>
    <scope>NUCLEOTIDE SEQUENCE</scope>
    <source>
        <strain evidence="1">ACB1</strain>
    </source>
</reference>
<dbReference type="InterPro" id="IPR036291">
    <property type="entry name" value="NAD(P)-bd_dom_sf"/>
</dbReference>
<dbReference type="PATRIC" id="fig|796943.3.peg.1965"/>
<evidence type="ECO:0000313" key="2">
    <source>
        <dbReference type="Proteomes" id="UP000018461"/>
    </source>
</evidence>
<dbReference type="EMBL" id="AFZC02000002">
    <property type="protein sequence ID" value="EHL09527.1"/>
    <property type="molecule type" value="Genomic_DNA"/>
</dbReference>
<sequence length="310" mass="35746">MTALVGYSGFVGSNIYAAGKFDAVYNSKNIREAYGTNPDLLIYAGLRAEKYLANHAPQKDMELISLAKDNISKINPKKLVLISTIDVLGNSENMDEDSIVKAEDLNPYGYNRYQLEIWVRERYPDSLIIRLPGLFGRNLKKNFIYDFMNRIPFMLSSEKFEELSRETSSLKQFYNLKENGFYQVNVKESEKEHLKEVFSKLGFSALNFTDSRSMYQYYNLKSLWEDIQIALKNNIRLWHPATEPVTAAELYKYLTGQEFKNILDAPPARYNCKSIYAEAFGGKNGYICTKEQILTDIKSFVIEEKTYGKI</sequence>